<keyword evidence="1" id="KW-0732">Signal</keyword>
<dbReference type="AlphaFoldDB" id="A0A9X1HX62"/>
<evidence type="ECO:0000313" key="3">
    <source>
        <dbReference type="EMBL" id="MCA6078402.1"/>
    </source>
</evidence>
<evidence type="ECO:0000259" key="2">
    <source>
        <dbReference type="Pfam" id="PF00246"/>
    </source>
</evidence>
<dbReference type="CDD" id="cd06241">
    <property type="entry name" value="M14-like"/>
    <property type="match status" value="1"/>
</dbReference>
<dbReference type="GO" id="GO:0006508">
    <property type="term" value="P:proteolysis"/>
    <property type="evidence" value="ECO:0007669"/>
    <property type="project" value="InterPro"/>
</dbReference>
<gene>
    <name evidence="3" type="ORF">LDX50_26250</name>
</gene>
<feature type="signal peptide" evidence="1">
    <location>
        <begin position="1"/>
        <end position="17"/>
    </location>
</feature>
<protein>
    <submittedName>
        <fullName evidence="3">M14 family metallopeptidase</fullName>
    </submittedName>
</protein>
<keyword evidence="4" id="KW-1185">Reference proteome</keyword>
<dbReference type="Gene3D" id="3.40.630.10">
    <property type="entry name" value="Zn peptidases"/>
    <property type="match status" value="1"/>
</dbReference>
<dbReference type="InterPro" id="IPR000834">
    <property type="entry name" value="Peptidase_M14"/>
</dbReference>
<dbReference type="RefSeq" id="WP_225699262.1">
    <property type="nucleotide sequence ID" value="NZ_JAIXNE010000006.1"/>
</dbReference>
<proteinExistence type="predicted"/>
<comment type="caution">
    <text evidence="3">The sequence shown here is derived from an EMBL/GenBank/DDBJ whole genome shotgun (WGS) entry which is preliminary data.</text>
</comment>
<feature type="domain" description="Peptidase M14" evidence="2">
    <location>
        <begin position="37"/>
        <end position="170"/>
    </location>
</feature>
<dbReference type="GO" id="GO:0008270">
    <property type="term" value="F:zinc ion binding"/>
    <property type="evidence" value="ECO:0007669"/>
    <property type="project" value="InterPro"/>
</dbReference>
<organism evidence="3 4">
    <name type="scientific">Fulvivirga sedimenti</name>
    <dbReference type="NCBI Taxonomy" id="2879465"/>
    <lineage>
        <taxon>Bacteria</taxon>
        <taxon>Pseudomonadati</taxon>
        <taxon>Bacteroidota</taxon>
        <taxon>Cytophagia</taxon>
        <taxon>Cytophagales</taxon>
        <taxon>Fulvivirgaceae</taxon>
        <taxon>Fulvivirga</taxon>
    </lineage>
</organism>
<dbReference type="EMBL" id="JAIXNE010000006">
    <property type="protein sequence ID" value="MCA6078402.1"/>
    <property type="molecule type" value="Genomic_DNA"/>
</dbReference>
<evidence type="ECO:0000256" key="1">
    <source>
        <dbReference type="SAM" id="SignalP"/>
    </source>
</evidence>
<reference evidence="3" key="1">
    <citation type="submission" date="2021-09" db="EMBL/GenBank/DDBJ databases">
        <title>Fulvivirga sp. isolated from coastal sediment.</title>
        <authorList>
            <person name="Yu H."/>
        </authorList>
    </citation>
    <scope>NUCLEOTIDE SEQUENCE</scope>
    <source>
        <strain evidence="3">1062</strain>
    </source>
</reference>
<dbReference type="GO" id="GO:0004181">
    <property type="term" value="F:metallocarboxypeptidase activity"/>
    <property type="evidence" value="ECO:0007669"/>
    <property type="project" value="InterPro"/>
</dbReference>
<accession>A0A9X1HX62</accession>
<evidence type="ECO:0000313" key="4">
    <source>
        <dbReference type="Proteomes" id="UP001139409"/>
    </source>
</evidence>
<feature type="chain" id="PRO_5040936189" evidence="1">
    <location>
        <begin position="18"/>
        <end position="574"/>
    </location>
</feature>
<dbReference type="Proteomes" id="UP001139409">
    <property type="component" value="Unassembled WGS sequence"/>
</dbReference>
<dbReference type="SUPFAM" id="SSF53187">
    <property type="entry name" value="Zn-dependent exopeptidases"/>
    <property type="match status" value="1"/>
</dbReference>
<name>A0A9X1HX62_9BACT</name>
<dbReference type="Pfam" id="PF00246">
    <property type="entry name" value="Peptidase_M14"/>
    <property type="match status" value="1"/>
</dbReference>
<sequence>MQRILFLIILISFTSKAQMTPFESTGGTETGTYPEVISFYQDLARQFPQSAKLLEMGSTDSGKKLHLFIIDLSGSFNLKELQAAGKTMVLINNGIHPGEPDGIEASMMLARDLLSGKNALPENTVLSILPLYNIGGALNRNSTSRVNQNGPVSYGFRGNARNYDLNRDFIKADTRNAFSFYEIFHLVNPDVFIDTHVSNGADYQYPITHLATQHNRIGSPMGNYIHDQFTPELEQLMEASGNRITPYVNVFNRTPDERGFSQFMDAPRYSTGYAALFGTLGFMIETHMLKPFDVRVKSSYDFLINVLKIVGRDGAKIQTLRRETTSGLVPGTLHPIDWKLDEAQSRKIMFAGYEGTMQKSEVTGLDRLKYDRNAPFEKEIPYFDTFIPSKEIIVPSAYVIPQGWHTVIDRLIANGAVFTRLQADTTIAVESYRINEVSSASNPYEGHFPHRSMSVTRHEGTVSFRAGDYVFPLSQKAGRYIIETLEPEATDSFFRWNFFDTILQQKEGFSPYVFEDLALQILKESPSLNREFQKKKSEEPEFSQNWYAQLNYIYEHSEYYEKAHMQYPVYRILK</sequence>